<sequence>MLRAGGASLDSLAEKFKPLSRDAIHRHWHNCVTSDAKAGYLAGPAQMEQLHAKAAAEGESVLDYFRIVRTALMSSLAACSEAGDARGVALVSGQLIATLEKIGKVTGEIAALAGNTINVTNVTNIINSPIFARLQAAQLKALAAFPEARAATVAAWRELDAETASDGLRPGKAPVVIDAVALPLPCPVPLPEFTS</sequence>
<accession>A0ABV2RZT0</accession>
<evidence type="ECO:0008006" key="3">
    <source>
        <dbReference type="Google" id="ProtNLM"/>
    </source>
</evidence>
<evidence type="ECO:0000313" key="2">
    <source>
        <dbReference type="Proteomes" id="UP001549291"/>
    </source>
</evidence>
<keyword evidence="2" id="KW-1185">Reference proteome</keyword>
<comment type="caution">
    <text evidence="1">The sequence shown here is derived from an EMBL/GenBank/DDBJ whole genome shotgun (WGS) entry which is preliminary data.</text>
</comment>
<dbReference type="Proteomes" id="UP001549291">
    <property type="component" value="Unassembled WGS sequence"/>
</dbReference>
<organism evidence="1 2">
    <name type="scientific">Bradyrhizobium japonicum</name>
    <dbReference type="NCBI Taxonomy" id="375"/>
    <lineage>
        <taxon>Bacteria</taxon>
        <taxon>Pseudomonadati</taxon>
        <taxon>Pseudomonadota</taxon>
        <taxon>Alphaproteobacteria</taxon>
        <taxon>Hyphomicrobiales</taxon>
        <taxon>Nitrobacteraceae</taxon>
        <taxon>Bradyrhizobium</taxon>
    </lineage>
</organism>
<protein>
    <recommendedName>
        <fullName evidence="3">Phasin domain-containing protein</fullName>
    </recommendedName>
</protein>
<proteinExistence type="predicted"/>
<reference evidence="1 2" key="1">
    <citation type="submission" date="2024-06" db="EMBL/GenBank/DDBJ databases">
        <title>Genomic Encyclopedia of Type Strains, Phase V (KMG-V): Genome sequencing to study the core and pangenomes of soil and plant-associated prokaryotes.</title>
        <authorList>
            <person name="Whitman W."/>
        </authorList>
    </citation>
    <scope>NUCLEOTIDE SEQUENCE [LARGE SCALE GENOMIC DNA]</scope>
    <source>
        <strain evidence="1 2">USDA 160</strain>
    </source>
</reference>
<dbReference type="RefSeq" id="WP_354268945.1">
    <property type="nucleotide sequence ID" value="NZ_JBEPTQ010000002.1"/>
</dbReference>
<evidence type="ECO:0000313" key="1">
    <source>
        <dbReference type="EMBL" id="MET4721810.1"/>
    </source>
</evidence>
<dbReference type="EMBL" id="JBEPTQ010000002">
    <property type="protein sequence ID" value="MET4721810.1"/>
    <property type="molecule type" value="Genomic_DNA"/>
</dbReference>
<gene>
    <name evidence="1" type="ORF">ABIF63_005916</name>
</gene>
<name>A0ABV2RZT0_BRAJP</name>